<dbReference type="OrthoDB" id="5196031at2"/>
<evidence type="ECO:0000259" key="1">
    <source>
        <dbReference type="Pfam" id="PF13472"/>
    </source>
</evidence>
<evidence type="ECO:0000313" key="2">
    <source>
        <dbReference type="EMBL" id="OBQ56798.1"/>
    </source>
</evidence>
<dbReference type="Proteomes" id="UP000091979">
    <property type="component" value="Unassembled WGS sequence"/>
</dbReference>
<evidence type="ECO:0000313" key="3">
    <source>
        <dbReference type="Proteomes" id="UP000091979"/>
    </source>
</evidence>
<proteinExistence type="predicted"/>
<keyword evidence="3" id="KW-1185">Reference proteome</keyword>
<dbReference type="InterPro" id="IPR036514">
    <property type="entry name" value="SGNH_hydro_sf"/>
</dbReference>
<dbReference type="PATRIC" id="fig|1560234.3.peg.1194"/>
<name>A0A1B7XMQ8_9BACT</name>
<dbReference type="InterPro" id="IPR013830">
    <property type="entry name" value="SGNH_hydro"/>
</dbReference>
<gene>
    <name evidence="2" type="ORF">SP90_01605</name>
</gene>
<dbReference type="SUPFAM" id="SSF52266">
    <property type="entry name" value="SGNH hydrolase"/>
    <property type="match status" value="1"/>
</dbReference>
<feature type="domain" description="SGNH hydrolase-type esterase" evidence="1">
    <location>
        <begin position="6"/>
        <end position="180"/>
    </location>
</feature>
<dbReference type="Gene3D" id="3.40.50.1110">
    <property type="entry name" value="SGNH hydrolase"/>
    <property type="match status" value="1"/>
</dbReference>
<protein>
    <recommendedName>
        <fullName evidence="1">SGNH hydrolase-type esterase domain-containing protein</fullName>
    </recommendedName>
</protein>
<dbReference type="Pfam" id="PF13472">
    <property type="entry name" value="Lipase_GDSL_2"/>
    <property type="match status" value="1"/>
</dbReference>
<dbReference type="EMBL" id="JXMS01000002">
    <property type="protein sequence ID" value="OBQ56798.1"/>
    <property type="molecule type" value="Genomic_DNA"/>
</dbReference>
<dbReference type="STRING" id="1560234.SP90_01605"/>
<dbReference type="RefSeq" id="WP_066851874.1">
    <property type="nucleotide sequence ID" value="NZ_JXMS01000002.1"/>
</dbReference>
<comment type="caution">
    <text evidence="2">The sequence shown here is derived from an EMBL/GenBank/DDBJ whole genome shotgun (WGS) entry which is preliminary data.</text>
</comment>
<dbReference type="GO" id="GO:0016788">
    <property type="term" value="F:hydrolase activity, acting on ester bonds"/>
    <property type="evidence" value="ECO:0007669"/>
    <property type="project" value="UniProtKB-ARBA"/>
</dbReference>
<reference evidence="2 3" key="1">
    <citation type="submission" date="2015-01" db="EMBL/GenBank/DDBJ databases">
        <title>Desulfovibrio sp. JC271 draft genome sequence.</title>
        <authorList>
            <person name="Shivani Y."/>
            <person name="Subhash Y."/>
            <person name="Sasikala C."/>
            <person name="Ramana C.V."/>
        </authorList>
    </citation>
    <scope>NUCLEOTIDE SEQUENCE [LARGE SCALE GENOMIC DNA]</scope>
    <source>
        <strain evidence="2 3">JC271</strain>
    </source>
</reference>
<sequence length="197" mass="21440">MKTFFFFGDSLTLGVNDKSMLGWTGRFAATVGLPVPPTTFYNLGARKNTSQAVASRWKSEVDRRTLPESDVRLMFCFGVVDMAAPQGDVLVPLEQSVANLKAVLDDAVSAFSQNNVRVLSPFPVTQEEHCDRVEALSAAYAAVCRDAGVVYIDILSHLVGTEAYMNDLSDGIHPGGRGCAIIAEYLQQQGMLADWLM</sequence>
<accession>A0A1B7XMQ8</accession>
<organism evidence="2 3">
    <name type="scientific">Halodesulfovibrio spirochaetisodalis</name>
    <dbReference type="NCBI Taxonomy" id="1560234"/>
    <lineage>
        <taxon>Bacteria</taxon>
        <taxon>Pseudomonadati</taxon>
        <taxon>Thermodesulfobacteriota</taxon>
        <taxon>Desulfovibrionia</taxon>
        <taxon>Desulfovibrionales</taxon>
        <taxon>Desulfovibrionaceae</taxon>
        <taxon>Halodesulfovibrio</taxon>
    </lineage>
</organism>
<dbReference type="AlphaFoldDB" id="A0A1B7XMQ8"/>